<dbReference type="OMA" id="HNANSAF"/>
<dbReference type="InterPro" id="IPR018961">
    <property type="entry name" value="DnaJ_homolog_subfam-C_membr-28"/>
</dbReference>
<dbReference type="PANTHER" id="PTHR39394:SF1">
    <property type="entry name" value="DNAJ HOMOLOGUE SUBFAMILY C MEMBER 28 CONSERVED DOMAIN-CONTAINING PROTEIN"/>
    <property type="match status" value="1"/>
</dbReference>
<gene>
    <name evidence="3" type="ORF">ASPCADRAFT_3841</name>
</gene>
<organism evidence="3 4">
    <name type="scientific">Aspergillus carbonarius (strain ITEM 5010)</name>
    <dbReference type="NCBI Taxonomy" id="602072"/>
    <lineage>
        <taxon>Eukaryota</taxon>
        <taxon>Fungi</taxon>
        <taxon>Dikarya</taxon>
        <taxon>Ascomycota</taxon>
        <taxon>Pezizomycotina</taxon>
        <taxon>Eurotiomycetes</taxon>
        <taxon>Eurotiomycetidae</taxon>
        <taxon>Eurotiales</taxon>
        <taxon>Aspergillaceae</taxon>
        <taxon>Aspergillus</taxon>
        <taxon>Aspergillus subgen. Circumdati</taxon>
    </lineage>
</organism>
<dbReference type="STRING" id="602072.A0A1R3RRX1"/>
<reference evidence="4" key="1">
    <citation type="journal article" date="2017" name="Genome Biol.">
        <title>Comparative genomics reveals high biological diversity and specific adaptations in the industrially and medically important fungal genus Aspergillus.</title>
        <authorList>
            <person name="de Vries R.P."/>
            <person name="Riley R."/>
            <person name="Wiebenga A."/>
            <person name="Aguilar-Osorio G."/>
            <person name="Amillis S."/>
            <person name="Uchima C.A."/>
            <person name="Anderluh G."/>
            <person name="Asadollahi M."/>
            <person name="Askin M."/>
            <person name="Barry K."/>
            <person name="Battaglia E."/>
            <person name="Bayram O."/>
            <person name="Benocci T."/>
            <person name="Braus-Stromeyer S.A."/>
            <person name="Caldana C."/>
            <person name="Canovas D."/>
            <person name="Cerqueira G.C."/>
            <person name="Chen F."/>
            <person name="Chen W."/>
            <person name="Choi C."/>
            <person name="Clum A."/>
            <person name="Dos Santos R.A."/>
            <person name="Damasio A.R."/>
            <person name="Diallinas G."/>
            <person name="Emri T."/>
            <person name="Fekete E."/>
            <person name="Flipphi M."/>
            <person name="Freyberg S."/>
            <person name="Gallo A."/>
            <person name="Gournas C."/>
            <person name="Habgood R."/>
            <person name="Hainaut M."/>
            <person name="Harispe M.L."/>
            <person name="Henrissat B."/>
            <person name="Hilden K.S."/>
            <person name="Hope R."/>
            <person name="Hossain A."/>
            <person name="Karabika E."/>
            <person name="Karaffa L."/>
            <person name="Karanyi Z."/>
            <person name="Krasevec N."/>
            <person name="Kuo A."/>
            <person name="Kusch H."/>
            <person name="LaButti K."/>
            <person name="Lagendijk E.L."/>
            <person name="Lapidus A."/>
            <person name="Levasseur A."/>
            <person name="Lindquist E."/>
            <person name="Lipzen A."/>
            <person name="Logrieco A.F."/>
            <person name="MacCabe A."/>
            <person name="Maekelae M.R."/>
            <person name="Malavazi I."/>
            <person name="Melin P."/>
            <person name="Meyer V."/>
            <person name="Mielnichuk N."/>
            <person name="Miskei M."/>
            <person name="Molnar A.P."/>
            <person name="Mule G."/>
            <person name="Ngan C.Y."/>
            <person name="Orejas M."/>
            <person name="Orosz E."/>
            <person name="Ouedraogo J.P."/>
            <person name="Overkamp K.M."/>
            <person name="Park H.-S."/>
            <person name="Perrone G."/>
            <person name="Piumi F."/>
            <person name="Punt P.J."/>
            <person name="Ram A.F."/>
            <person name="Ramon A."/>
            <person name="Rauscher S."/>
            <person name="Record E."/>
            <person name="Riano-Pachon D.M."/>
            <person name="Robert V."/>
            <person name="Roehrig J."/>
            <person name="Ruller R."/>
            <person name="Salamov A."/>
            <person name="Salih N.S."/>
            <person name="Samson R.A."/>
            <person name="Sandor E."/>
            <person name="Sanguinetti M."/>
            <person name="Schuetze T."/>
            <person name="Sepcic K."/>
            <person name="Shelest E."/>
            <person name="Sherlock G."/>
            <person name="Sophianopoulou V."/>
            <person name="Squina F.M."/>
            <person name="Sun H."/>
            <person name="Susca A."/>
            <person name="Todd R.B."/>
            <person name="Tsang A."/>
            <person name="Unkles S.E."/>
            <person name="van de Wiele N."/>
            <person name="van Rossen-Uffink D."/>
            <person name="Oliveira J.V."/>
            <person name="Vesth T.C."/>
            <person name="Visser J."/>
            <person name="Yu J.-H."/>
            <person name="Zhou M."/>
            <person name="Andersen M.R."/>
            <person name="Archer D.B."/>
            <person name="Baker S.E."/>
            <person name="Benoit I."/>
            <person name="Brakhage A.A."/>
            <person name="Braus G.H."/>
            <person name="Fischer R."/>
            <person name="Frisvad J.C."/>
            <person name="Goldman G.H."/>
            <person name="Houbraken J."/>
            <person name="Oakley B."/>
            <person name="Pocsi I."/>
            <person name="Scazzocchio C."/>
            <person name="Seiboth B."/>
            <person name="vanKuyk P.A."/>
            <person name="Wortman J."/>
            <person name="Dyer P.S."/>
            <person name="Grigoriev I.V."/>
        </authorList>
    </citation>
    <scope>NUCLEOTIDE SEQUENCE [LARGE SCALE GENOMIC DNA]</scope>
    <source>
        <strain evidence="4">ITEM 5010</strain>
    </source>
</reference>
<feature type="region of interest" description="Disordered" evidence="1">
    <location>
        <begin position="33"/>
        <end position="60"/>
    </location>
</feature>
<dbReference type="AlphaFoldDB" id="A0A1R3RRX1"/>
<sequence length="521" mass="58350">MSRRHVSTLYTNTVAPVCVPRRISRCFSTISVRQNAPTSKTAEGEDASKTQNERPEEEGAMARRLSEMTEQAMLEGGRSARRNMQQAGFSDDFKQQLEERVAAAAFKNEYAAAHSILDMPSSAGQGTRDIAGAQPWTGTENAHDITLRMLDDSKKRMRTPFKIPQPKPVDMRISQKPKASAGVRLANAKERTATYTLSQNQGVSEEEREAMRREMRERFSPGARPMPATLQGLTSLANERIEDAMARGQFHKIKRGKGVNTETDHRANSPFIDTTEYFMNKMIQKQEIVPPWIEKQQELAKEVDRFRSRLRAEWRRHAARLIASDGGSLDAQMRRADAYAAAEARLAERAKIEQAFRDGDSLASSSSDASYVGGQGPSDASATQDPDGATAEPQEKEPLPYVSPLRDPQYMNTERSFLELTVKNLNALARTYNLQAPPVAQKPYINLERELAACYAEVAPSLAEEIRRRATERARPKDSGPKAAGILETLSTSNNVRVYEEDHSNGYGFKQFWRDIFSKKE</sequence>
<feature type="domain" description="DnaJ homologue subfamily C member 28 conserved" evidence="2">
    <location>
        <begin position="236"/>
        <end position="307"/>
    </location>
</feature>
<evidence type="ECO:0000259" key="2">
    <source>
        <dbReference type="Pfam" id="PF09350"/>
    </source>
</evidence>
<keyword evidence="4" id="KW-1185">Reference proteome</keyword>
<name>A0A1R3RRX1_ASPC5</name>
<evidence type="ECO:0000313" key="4">
    <source>
        <dbReference type="Proteomes" id="UP000188318"/>
    </source>
</evidence>
<dbReference type="PANTHER" id="PTHR39394">
    <property type="entry name" value="YALI0E31793P"/>
    <property type="match status" value="1"/>
</dbReference>
<evidence type="ECO:0000256" key="1">
    <source>
        <dbReference type="SAM" id="MobiDB-lite"/>
    </source>
</evidence>
<dbReference type="VEuPathDB" id="FungiDB:ASPCADRAFT_3841"/>
<proteinExistence type="predicted"/>
<accession>A0A1R3RRX1</accession>
<dbReference type="OrthoDB" id="1922282at2759"/>
<feature type="region of interest" description="Disordered" evidence="1">
    <location>
        <begin position="358"/>
        <end position="407"/>
    </location>
</feature>
<dbReference type="EMBL" id="KV907497">
    <property type="protein sequence ID" value="OOF97219.1"/>
    <property type="molecule type" value="Genomic_DNA"/>
</dbReference>
<protein>
    <recommendedName>
        <fullName evidence="2">DnaJ homologue subfamily C member 28 conserved domain-containing protein</fullName>
    </recommendedName>
</protein>
<evidence type="ECO:0000313" key="3">
    <source>
        <dbReference type="EMBL" id="OOF97219.1"/>
    </source>
</evidence>
<dbReference type="Pfam" id="PF09350">
    <property type="entry name" value="DJC28_CD"/>
    <property type="match status" value="1"/>
</dbReference>
<feature type="compositionally biased region" description="Low complexity" evidence="1">
    <location>
        <begin position="361"/>
        <end position="370"/>
    </location>
</feature>
<feature type="compositionally biased region" description="Basic and acidic residues" evidence="1">
    <location>
        <begin position="42"/>
        <end position="54"/>
    </location>
</feature>
<dbReference type="Proteomes" id="UP000188318">
    <property type="component" value="Unassembled WGS sequence"/>
</dbReference>